<organism evidence="2">
    <name type="scientific">Streptomyces sp. R28</name>
    <dbReference type="NCBI Taxonomy" id="3238628"/>
    <lineage>
        <taxon>Bacteria</taxon>
        <taxon>Bacillati</taxon>
        <taxon>Actinomycetota</taxon>
        <taxon>Actinomycetes</taxon>
        <taxon>Kitasatosporales</taxon>
        <taxon>Streptomycetaceae</taxon>
        <taxon>Streptomyces</taxon>
    </lineage>
</organism>
<gene>
    <name evidence="2" type="ORF">AB5J49_20795</name>
</gene>
<feature type="transmembrane region" description="Helical" evidence="1">
    <location>
        <begin position="17"/>
        <end position="35"/>
    </location>
</feature>
<reference evidence="2" key="1">
    <citation type="submission" date="2024-07" db="EMBL/GenBank/DDBJ databases">
        <authorList>
            <person name="Yu S.T."/>
        </authorList>
    </citation>
    <scope>NUCLEOTIDE SEQUENCE</scope>
    <source>
        <strain evidence="2">R28</strain>
    </source>
</reference>
<keyword evidence="1" id="KW-1133">Transmembrane helix</keyword>
<evidence type="ECO:0000256" key="1">
    <source>
        <dbReference type="SAM" id="Phobius"/>
    </source>
</evidence>
<name>A0AB39PX55_9ACTN</name>
<evidence type="ECO:0000313" key="2">
    <source>
        <dbReference type="EMBL" id="XDQ35578.1"/>
    </source>
</evidence>
<accession>A0AB39PX55</accession>
<dbReference type="RefSeq" id="WP_369170119.1">
    <property type="nucleotide sequence ID" value="NZ_CP163439.1"/>
</dbReference>
<keyword evidence="1" id="KW-0472">Membrane</keyword>
<dbReference type="AlphaFoldDB" id="A0AB39PX55"/>
<sequence length="63" mass="6418">MLVVVGYGALLTTFSRAGYVAGAAGLLVLGGAYWLAPRIADRARRRLFVALGTLALLAAAGAI</sequence>
<keyword evidence="1" id="KW-0812">Transmembrane</keyword>
<proteinExistence type="predicted"/>
<dbReference type="EMBL" id="CP163439">
    <property type="protein sequence ID" value="XDQ35578.1"/>
    <property type="molecule type" value="Genomic_DNA"/>
</dbReference>
<protein>
    <submittedName>
        <fullName evidence="2">Uncharacterized protein</fullName>
    </submittedName>
</protein>